<sequence length="56" mass="6270">MVTSVSASTKRTPWPLQSISNRPDSSWAWANLPATGKKVTRAWPRDSFSTLQLKKP</sequence>
<comment type="caution">
    <text evidence="2">The sequence shown here is derived from an EMBL/GenBank/DDBJ whole genome shotgun (WGS) entry which is preliminary data.</text>
</comment>
<feature type="region of interest" description="Disordered" evidence="1">
    <location>
        <begin position="1"/>
        <end position="23"/>
    </location>
</feature>
<dbReference type="AlphaFoldDB" id="A0AAV0GU51"/>
<gene>
    <name evidence="2" type="ORF">LITE_LOCUS922</name>
</gene>
<proteinExistence type="predicted"/>
<protein>
    <submittedName>
        <fullName evidence="2">Uncharacterized protein</fullName>
    </submittedName>
</protein>
<reference evidence="2" key="1">
    <citation type="submission" date="2022-08" db="EMBL/GenBank/DDBJ databases">
        <authorList>
            <person name="Gutierrez-Valencia J."/>
        </authorList>
    </citation>
    <scope>NUCLEOTIDE SEQUENCE</scope>
</reference>
<evidence type="ECO:0000313" key="3">
    <source>
        <dbReference type="Proteomes" id="UP001154282"/>
    </source>
</evidence>
<organism evidence="2 3">
    <name type="scientific">Linum tenue</name>
    <dbReference type="NCBI Taxonomy" id="586396"/>
    <lineage>
        <taxon>Eukaryota</taxon>
        <taxon>Viridiplantae</taxon>
        <taxon>Streptophyta</taxon>
        <taxon>Embryophyta</taxon>
        <taxon>Tracheophyta</taxon>
        <taxon>Spermatophyta</taxon>
        <taxon>Magnoliopsida</taxon>
        <taxon>eudicotyledons</taxon>
        <taxon>Gunneridae</taxon>
        <taxon>Pentapetalae</taxon>
        <taxon>rosids</taxon>
        <taxon>fabids</taxon>
        <taxon>Malpighiales</taxon>
        <taxon>Linaceae</taxon>
        <taxon>Linum</taxon>
    </lineage>
</organism>
<accession>A0AAV0GU51</accession>
<name>A0AAV0GU51_9ROSI</name>
<evidence type="ECO:0000256" key="1">
    <source>
        <dbReference type="SAM" id="MobiDB-lite"/>
    </source>
</evidence>
<dbReference type="Proteomes" id="UP001154282">
    <property type="component" value="Unassembled WGS sequence"/>
</dbReference>
<evidence type="ECO:0000313" key="2">
    <source>
        <dbReference type="EMBL" id="CAI0376234.1"/>
    </source>
</evidence>
<dbReference type="EMBL" id="CAMGYJ010000002">
    <property type="protein sequence ID" value="CAI0376234.1"/>
    <property type="molecule type" value="Genomic_DNA"/>
</dbReference>
<keyword evidence="3" id="KW-1185">Reference proteome</keyword>